<evidence type="ECO:0000313" key="4">
    <source>
        <dbReference type="EMBL" id="CUG87327.1"/>
    </source>
</evidence>
<evidence type="ECO:0000256" key="1">
    <source>
        <dbReference type="ARBA" id="ARBA00001968"/>
    </source>
</evidence>
<protein>
    <recommendedName>
        <fullName evidence="3">DDE Tnp4 domain-containing protein</fullName>
    </recommendedName>
</protein>
<evidence type="ECO:0000259" key="3">
    <source>
        <dbReference type="Pfam" id="PF13359"/>
    </source>
</evidence>
<dbReference type="InterPro" id="IPR027806">
    <property type="entry name" value="HARBI1_dom"/>
</dbReference>
<dbReference type="Proteomes" id="UP000051952">
    <property type="component" value="Unassembled WGS sequence"/>
</dbReference>
<dbReference type="VEuPathDB" id="TriTrypDB:BSAL_01320c"/>
<accession>A0A0S4JB70</accession>
<name>A0A0S4JB70_BODSA</name>
<sequence>MNDDICRGLTGHTLSFLASVWEKTKSPELFPWFTLVVAIAKNNLTNDAAAALTQLFCGKAVSEREVRRKLTEVYKLARSSCLLDASVRFRPRELDGRFPGVTGIVDVTTICCREVGATPGHPDATWSGKHRSHVYKIEMWTTMQGTPFFMTDALKGRPHDAAIFVSQSKFAHYNGEKFLADLGYVGMNHVVHEYKKGEDPDDVATGFNDQVRMVRSRVERTFAWLDAYQIFHGTSRYQECVTGLVYICAALEQRRRMASPPLYDVWVAAPRRDWSAVPRCNCHWVKDAAHVEDAKNYRKHLIEHLETNGAGVVVCAKPPAKRARDEEGELFFN</sequence>
<evidence type="ECO:0000313" key="5">
    <source>
        <dbReference type="Proteomes" id="UP000051952"/>
    </source>
</evidence>
<comment type="cofactor">
    <cofactor evidence="1">
        <name>a divalent metal cation</name>
        <dbReference type="ChEBI" id="CHEBI:60240"/>
    </cofactor>
</comment>
<dbReference type="Pfam" id="PF13359">
    <property type="entry name" value="DDE_Tnp_4"/>
    <property type="match status" value="1"/>
</dbReference>
<reference evidence="5" key="1">
    <citation type="submission" date="2015-09" db="EMBL/GenBank/DDBJ databases">
        <authorList>
            <consortium name="Pathogen Informatics"/>
        </authorList>
    </citation>
    <scope>NUCLEOTIDE SEQUENCE [LARGE SCALE GENOMIC DNA]</scope>
    <source>
        <strain evidence="5">Lake Konstanz</strain>
    </source>
</reference>
<evidence type="ECO:0000256" key="2">
    <source>
        <dbReference type="ARBA" id="ARBA00022723"/>
    </source>
</evidence>
<dbReference type="AlphaFoldDB" id="A0A0S4JB70"/>
<gene>
    <name evidence="4" type="ORF">BSAL_01320c</name>
</gene>
<feature type="domain" description="DDE Tnp4" evidence="3">
    <location>
        <begin position="106"/>
        <end position="251"/>
    </location>
</feature>
<organism evidence="4 5">
    <name type="scientific">Bodo saltans</name>
    <name type="common">Flagellated protozoan</name>
    <dbReference type="NCBI Taxonomy" id="75058"/>
    <lineage>
        <taxon>Eukaryota</taxon>
        <taxon>Discoba</taxon>
        <taxon>Euglenozoa</taxon>
        <taxon>Kinetoplastea</taxon>
        <taxon>Metakinetoplastina</taxon>
        <taxon>Eubodonida</taxon>
        <taxon>Bodonidae</taxon>
        <taxon>Bodo</taxon>
    </lineage>
</organism>
<keyword evidence="5" id="KW-1185">Reference proteome</keyword>
<dbReference type="EMBL" id="CYKH01001496">
    <property type="protein sequence ID" value="CUG87327.1"/>
    <property type="molecule type" value="Genomic_DNA"/>
</dbReference>
<dbReference type="GO" id="GO:0046872">
    <property type="term" value="F:metal ion binding"/>
    <property type="evidence" value="ECO:0007669"/>
    <property type="project" value="UniProtKB-KW"/>
</dbReference>
<proteinExistence type="predicted"/>
<keyword evidence="2" id="KW-0479">Metal-binding</keyword>